<dbReference type="Proteomes" id="UP001055879">
    <property type="component" value="Linkage Group LG05"/>
</dbReference>
<comment type="caution">
    <text evidence="1">The sequence shown here is derived from an EMBL/GenBank/DDBJ whole genome shotgun (WGS) entry which is preliminary data.</text>
</comment>
<name>A0ACB9C384_ARCLA</name>
<evidence type="ECO:0000313" key="1">
    <source>
        <dbReference type="EMBL" id="KAI3728726.1"/>
    </source>
</evidence>
<gene>
    <name evidence="1" type="ORF">L6452_17367</name>
</gene>
<protein>
    <submittedName>
        <fullName evidence="1">Uncharacterized protein</fullName>
    </submittedName>
</protein>
<organism evidence="1 2">
    <name type="scientific">Arctium lappa</name>
    <name type="common">Greater burdock</name>
    <name type="synonym">Lappa major</name>
    <dbReference type="NCBI Taxonomy" id="4217"/>
    <lineage>
        <taxon>Eukaryota</taxon>
        <taxon>Viridiplantae</taxon>
        <taxon>Streptophyta</taxon>
        <taxon>Embryophyta</taxon>
        <taxon>Tracheophyta</taxon>
        <taxon>Spermatophyta</taxon>
        <taxon>Magnoliopsida</taxon>
        <taxon>eudicotyledons</taxon>
        <taxon>Gunneridae</taxon>
        <taxon>Pentapetalae</taxon>
        <taxon>asterids</taxon>
        <taxon>campanulids</taxon>
        <taxon>Asterales</taxon>
        <taxon>Asteraceae</taxon>
        <taxon>Carduoideae</taxon>
        <taxon>Cardueae</taxon>
        <taxon>Arctiinae</taxon>
        <taxon>Arctium</taxon>
    </lineage>
</organism>
<accession>A0ACB9C384</accession>
<proteinExistence type="predicted"/>
<reference evidence="1 2" key="2">
    <citation type="journal article" date="2022" name="Mol. Ecol. Resour.">
        <title>The genomes of chicory, endive, great burdock and yacon provide insights into Asteraceae paleo-polyploidization history and plant inulin production.</title>
        <authorList>
            <person name="Fan W."/>
            <person name="Wang S."/>
            <person name="Wang H."/>
            <person name="Wang A."/>
            <person name="Jiang F."/>
            <person name="Liu H."/>
            <person name="Zhao H."/>
            <person name="Xu D."/>
            <person name="Zhang Y."/>
        </authorList>
    </citation>
    <scope>NUCLEOTIDE SEQUENCE [LARGE SCALE GENOMIC DNA]</scope>
    <source>
        <strain evidence="2">cv. Niubang</strain>
    </source>
</reference>
<reference evidence="2" key="1">
    <citation type="journal article" date="2022" name="Mol. Ecol. Resour.">
        <title>The genomes of chicory, endive, great burdock and yacon provide insights into Asteraceae palaeo-polyploidization history and plant inulin production.</title>
        <authorList>
            <person name="Fan W."/>
            <person name="Wang S."/>
            <person name="Wang H."/>
            <person name="Wang A."/>
            <person name="Jiang F."/>
            <person name="Liu H."/>
            <person name="Zhao H."/>
            <person name="Xu D."/>
            <person name="Zhang Y."/>
        </authorList>
    </citation>
    <scope>NUCLEOTIDE SEQUENCE [LARGE SCALE GENOMIC DNA]</scope>
    <source>
        <strain evidence="2">cv. Niubang</strain>
    </source>
</reference>
<dbReference type="EMBL" id="CM042051">
    <property type="protein sequence ID" value="KAI3728726.1"/>
    <property type="molecule type" value="Genomic_DNA"/>
</dbReference>
<sequence>MPEGALLMTICPGKEIGITEIVVNLSDELLVINRVDITVVEEFRCKWKCTTIHQLSTTSLLHHPYPFDRWSMALENLIFPSPAIGDHIKRTTKFFFDSETDWLLHCLAFSLDPDGASMFHVRNGDRFSEVFMEFVNEEA</sequence>
<evidence type="ECO:0000313" key="2">
    <source>
        <dbReference type="Proteomes" id="UP001055879"/>
    </source>
</evidence>
<keyword evidence="2" id="KW-1185">Reference proteome</keyword>